<gene>
    <name evidence="2" type="ORF">GN958_ATG09534</name>
</gene>
<organism evidence="2 3">
    <name type="scientific">Phytophthora infestans</name>
    <name type="common">Potato late blight agent</name>
    <name type="synonym">Botrytis infestans</name>
    <dbReference type="NCBI Taxonomy" id="4787"/>
    <lineage>
        <taxon>Eukaryota</taxon>
        <taxon>Sar</taxon>
        <taxon>Stramenopiles</taxon>
        <taxon>Oomycota</taxon>
        <taxon>Peronosporomycetes</taxon>
        <taxon>Peronosporales</taxon>
        <taxon>Peronosporaceae</taxon>
        <taxon>Phytophthora</taxon>
    </lineage>
</organism>
<proteinExistence type="predicted"/>
<name>A0A8S9UQE0_PHYIN</name>
<feature type="region of interest" description="Disordered" evidence="1">
    <location>
        <begin position="66"/>
        <end position="134"/>
    </location>
</feature>
<accession>A0A8S9UQE0</accession>
<dbReference type="AlphaFoldDB" id="A0A8S9UQE0"/>
<comment type="caution">
    <text evidence="2">The sequence shown here is derived from an EMBL/GenBank/DDBJ whole genome shotgun (WGS) entry which is preliminary data.</text>
</comment>
<evidence type="ECO:0000313" key="2">
    <source>
        <dbReference type="EMBL" id="KAF4141269.1"/>
    </source>
</evidence>
<evidence type="ECO:0000313" key="3">
    <source>
        <dbReference type="Proteomes" id="UP000704712"/>
    </source>
</evidence>
<evidence type="ECO:0000256" key="1">
    <source>
        <dbReference type="SAM" id="MobiDB-lite"/>
    </source>
</evidence>
<protein>
    <submittedName>
        <fullName evidence="2">Uncharacterized protein</fullName>
    </submittedName>
</protein>
<feature type="compositionally biased region" description="Low complexity" evidence="1">
    <location>
        <begin position="121"/>
        <end position="134"/>
    </location>
</feature>
<dbReference type="EMBL" id="JAACNO010001358">
    <property type="protein sequence ID" value="KAF4141269.1"/>
    <property type="molecule type" value="Genomic_DNA"/>
</dbReference>
<reference evidence="2" key="1">
    <citation type="submission" date="2020-03" db="EMBL/GenBank/DDBJ databases">
        <title>Hybrid Assembly of Korean Phytophthora infestans isolates.</title>
        <authorList>
            <person name="Prokchorchik M."/>
            <person name="Lee Y."/>
            <person name="Seo J."/>
            <person name="Cho J.-H."/>
            <person name="Park Y.-E."/>
            <person name="Jang D.-C."/>
            <person name="Im J.-S."/>
            <person name="Choi J.-G."/>
            <person name="Park H.-J."/>
            <person name="Lee G.-B."/>
            <person name="Lee Y.-G."/>
            <person name="Hong S.-Y."/>
            <person name="Cho K."/>
            <person name="Sohn K.H."/>
        </authorList>
    </citation>
    <scope>NUCLEOTIDE SEQUENCE</scope>
    <source>
        <strain evidence="2">KR_2_A2</strain>
    </source>
</reference>
<dbReference type="Proteomes" id="UP000704712">
    <property type="component" value="Unassembled WGS sequence"/>
</dbReference>
<sequence>MGLQTGAVTTRRSGNVYFHEKFTVANDYIRQLLLNMDFSGGYELVNAIPVVPITSTLEARLFPEAGSAPDVPAATKSTNLPPEKEIGENAEPVGVVAATPGTELQPAGVTNKKKKRKRQVSSSSEQDSSNEYQP</sequence>